<gene>
    <name evidence="14" type="ORF">EYS42_12165</name>
</gene>
<keyword evidence="3" id="KW-1003">Cell membrane</keyword>
<dbReference type="Proteomes" id="UP000292120">
    <property type="component" value="Unassembled WGS sequence"/>
</dbReference>
<dbReference type="GO" id="GO:0005886">
    <property type="term" value="C:plasma membrane"/>
    <property type="evidence" value="ECO:0007669"/>
    <property type="project" value="UniProtKB-SubCell"/>
</dbReference>
<proteinExistence type="inferred from homology"/>
<keyword evidence="6" id="KW-0442">Lipid degradation</keyword>
<evidence type="ECO:0000256" key="11">
    <source>
        <dbReference type="ARBA" id="ARBA00030948"/>
    </source>
</evidence>
<evidence type="ECO:0000256" key="8">
    <source>
        <dbReference type="ARBA" id="ARBA00023098"/>
    </source>
</evidence>
<dbReference type="InterPro" id="IPR004961">
    <property type="entry name" value="Lipase_chaperone"/>
</dbReference>
<comment type="subcellular location">
    <subcellularLocation>
        <location evidence="1">Cell inner membrane</location>
        <topology evidence="1">Single-pass membrane protein</topology>
        <orientation evidence="1">Periplasmic side</orientation>
    </subcellularLocation>
</comment>
<feature type="region of interest" description="Disordered" evidence="13">
    <location>
        <begin position="220"/>
        <end position="240"/>
    </location>
</feature>
<dbReference type="GO" id="GO:0006457">
    <property type="term" value="P:protein folding"/>
    <property type="evidence" value="ECO:0007669"/>
    <property type="project" value="InterPro"/>
</dbReference>
<comment type="similarity">
    <text evidence="2">Belongs to the lipase chaperone family.</text>
</comment>
<evidence type="ECO:0000256" key="10">
    <source>
        <dbReference type="ARBA" id="ARBA00023186"/>
    </source>
</evidence>
<dbReference type="SUPFAM" id="SSF158855">
    <property type="entry name" value="Lipase chaperone-like"/>
    <property type="match status" value="1"/>
</dbReference>
<dbReference type="AlphaFoldDB" id="A0A4Q9H3X0"/>
<comment type="caution">
    <text evidence="14">The sequence shown here is derived from an EMBL/GenBank/DDBJ whole genome shotgun (WGS) entry which is preliminary data.</text>
</comment>
<sequence>MRDRQPQHRKYAMQTQTKWLVGLAAALTVGAGSWFMTHRQAAPHAEGEAISDSGVNTWQSGGNGGSLFASDDEPPARTADQIRHRLFKEGSFAGTEPSGEWCVAMDQKLRPCEGLRSRFEYYILGIGEVTIQEIRLLIEDEARRTHGEKLAGEIMLIFDRYWKVRTYEWRNKFIQSDRSTWMPVFEEQKAVRRQILGADWAQAFFADDESHFQAYYQQLESGKAPPPHPGEPVPQMEPGKDPEAVRAERVARYGEEAATRLDAVDAQWADWERRLAAARNEWDRLQGLSNLSEPQKKDEMDRYVRSNFQDKDQIRVRALLKLP</sequence>
<keyword evidence="7" id="KW-1133">Transmembrane helix</keyword>
<evidence type="ECO:0000256" key="3">
    <source>
        <dbReference type="ARBA" id="ARBA00022475"/>
    </source>
</evidence>
<name>A0A4Q9H3X0_9BURK</name>
<keyword evidence="5" id="KW-0812">Transmembrane</keyword>
<organism evidence="14 15">
    <name type="scientific">Aquabacterium lacunae</name>
    <dbReference type="NCBI Taxonomy" id="2528630"/>
    <lineage>
        <taxon>Bacteria</taxon>
        <taxon>Pseudomonadati</taxon>
        <taxon>Pseudomonadota</taxon>
        <taxon>Betaproteobacteria</taxon>
        <taxon>Burkholderiales</taxon>
        <taxon>Aquabacterium</taxon>
    </lineage>
</organism>
<evidence type="ECO:0000256" key="13">
    <source>
        <dbReference type="SAM" id="MobiDB-lite"/>
    </source>
</evidence>
<reference evidence="14 15" key="1">
    <citation type="submission" date="2019-02" db="EMBL/GenBank/DDBJ databases">
        <title>Aquabacterium sp. strain KMB7.</title>
        <authorList>
            <person name="Chen W.-M."/>
        </authorList>
    </citation>
    <scope>NUCLEOTIDE SEQUENCE [LARGE SCALE GENOMIC DNA]</scope>
    <source>
        <strain evidence="14 15">KMB7</strain>
    </source>
</reference>
<keyword evidence="15" id="KW-1185">Reference proteome</keyword>
<evidence type="ECO:0000256" key="6">
    <source>
        <dbReference type="ARBA" id="ARBA00022963"/>
    </source>
</evidence>
<keyword evidence="4" id="KW-0997">Cell inner membrane</keyword>
<evidence type="ECO:0000256" key="2">
    <source>
        <dbReference type="ARBA" id="ARBA00010358"/>
    </source>
</evidence>
<dbReference type="Pfam" id="PF03280">
    <property type="entry name" value="Lipase_chap"/>
    <property type="match status" value="1"/>
</dbReference>
<evidence type="ECO:0000256" key="4">
    <source>
        <dbReference type="ARBA" id="ARBA00022519"/>
    </source>
</evidence>
<evidence type="ECO:0000256" key="12">
    <source>
        <dbReference type="ARBA" id="ARBA00031542"/>
    </source>
</evidence>
<evidence type="ECO:0000313" key="15">
    <source>
        <dbReference type="Proteomes" id="UP000292120"/>
    </source>
</evidence>
<evidence type="ECO:0000256" key="7">
    <source>
        <dbReference type="ARBA" id="ARBA00022989"/>
    </source>
</evidence>
<protein>
    <recommendedName>
        <fullName evidence="11">Lipase helper protein</fullName>
    </recommendedName>
    <alternativeName>
        <fullName evidence="12">Lipase modulator</fullName>
    </alternativeName>
</protein>
<evidence type="ECO:0000256" key="9">
    <source>
        <dbReference type="ARBA" id="ARBA00023136"/>
    </source>
</evidence>
<evidence type="ECO:0000256" key="1">
    <source>
        <dbReference type="ARBA" id="ARBA00004383"/>
    </source>
</evidence>
<keyword evidence="8" id="KW-0443">Lipid metabolism</keyword>
<dbReference type="OrthoDB" id="9151601at2"/>
<evidence type="ECO:0000256" key="5">
    <source>
        <dbReference type="ARBA" id="ARBA00022692"/>
    </source>
</evidence>
<evidence type="ECO:0000313" key="14">
    <source>
        <dbReference type="EMBL" id="TBO30434.1"/>
    </source>
</evidence>
<dbReference type="GO" id="GO:0051082">
    <property type="term" value="F:unfolded protein binding"/>
    <property type="evidence" value="ECO:0007669"/>
    <property type="project" value="InterPro"/>
</dbReference>
<keyword evidence="9" id="KW-0472">Membrane</keyword>
<dbReference type="EMBL" id="SIXI01000004">
    <property type="protein sequence ID" value="TBO30434.1"/>
    <property type="molecule type" value="Genomic_DNA"/>
</dbReference>
<dbReference type="GO" id="GO:0016042">
    <property type="term" value="P:lipid catabolic process"/>
    <property type="evidence" value="ECO:0007669"/>
    <property type="project" value="UniProtKB-KW"/>
</dbReference>
<accession>A0A4Q9H3X0</accession>
<keyword evidence="10" id="KW-0143">Chaperone</keyword>